<organism evidence="1 2">
    <name type="scientific">Pacificimonas pallii</name>
    <dbReference type="NCBI Taxonomy" id="2827236"/>
    <lineage>
        <taxon>Bacteria</taxon>
        <taxon>Pseudomonadati</taxon>
        <taxon>Pseudomonadota</taxon>
        <taxon>Alphaproteobacteria</taxon>
        <taxon>Sphingomonadales</taxon>
        <taxon>Sphingosinicellaceae</taxon>
        <taxon>Pacificimonas</taxon>
    </lineage>
</organism>
<dbReference type="EMBL" id="JAGSPA010000002">
    <property type="protein sequence ID" value="MBV7256160.1"/>
    <property type="molecule type" value="Genomic_DNA"/>
</dbReference>
<dbReference type="PANTHER" id="PTHR21013:SF10">
    <property type="entry name" value="ATP SYNTHASE MITOCHONDRIAL F1 COMPLEX ASSEMBLY FACTOR 2"/>
    <property type="match status" value="1"/>
</dbReference>
<comment type="caution">
    <text evidence="1">The sequence shown here is derived from an EMBL/GenBank/DDBJ whole genome shotgun (WGS) entry which is preliminary data.</text>
</comment>
<dbReference type="Pfam" id="PF07542">
    <property type="entry name" value="ATP12"/>
    <property type="match status" value="1"/>
</dbReference>
<accession>A0ABS6SCM1</accession>
<evidence type="ECO:0000313" key="1">
    <source>
        <dbReference type="EMBL" id="MBV7256160.1"/>
    </source>
</evidence>
<keyword evidence="2" id="KW-1185">Reference proteome</keyword>
<dbReference type="Proteomes" id="UP000722336">
    <property type="component" value="Unassembled WGS sequence"/>
</dbReference>
<dbReference type="InterPro" id="IPR011419">
    <property type="entry name" value="ATP12_ATP_synth-F1-assembly"/>
</dbReference>
<reference evidence="1 2" key="1">
    <citation type="submission" date="2021-04" db="EMBL/GenBank/DDBJ databases">
        <authorList>
            <person name="Pira H."/>
            <person name="Risdian C."/>
            <person name="Wink J."/>
        </authorList>
    </citation>
    <scope>NUCLEOTIDE SEQUENCE [LARGE SCALE GENOMIC DNA]</scope>
    <source>
        <strain evidence="1 2">WHA3</strain>
    </source>
</reference>
<evidence type="ECO:0000313" key="2">
    <source>
        <dbReference type="Proteomes" id="UP000722336"/>
    </source>
</evidence>
<name>A0ABS6SCM1_9SPHN</name>
<dbReference type="PANTHER" id="PTHR21013">
    <property type="entry name" value="ATP SYNTHASE MITOCHONDRIAL F1 COMPLEX ASSEMBLY FACTOR 2/ATP12 PROTEIN, MITOCHONDRIAL PRECURSOR"/>
    <property type="match status" value="1"/>
</dbReference>
<proteinExistence type="predicted"/>
<gene>
    <name evidence="1" type="ORF">KCG44_05110</name>
</gene>
<sequence length="229" mass="25109">MKRFYKAVAAVEDDGGYRIELDGRVLKTPKRSTLLLPGRAMADAIAREWDVQGDMIDPVSMPFTGFANAAVDHVGADRRAFAAGIAAYGESDLLCYRAGNPQALTDRQAAAWDPLLDWARTRYDVSMTLVEGVMHVPQPEPTLIRLSAALDAFDDFALAAAQPIVTISGSLVVTLALLEREVDVETAWAAGQLDELWQAETWGEDDEAARVRAHHHENFTKAAAFLELR</sequence>
<dbReference type="RefSeq" id="WP_218444703.1">
    <property type="nucleotide sequence ID" value="NZ_JAGSPA010000002.1"/>
</dbReference>
<protein>
    <submittedName>
        <fullName evidence="1">ATPase</fullName>
    </submittedName>
</protein>